<reference evidence="1" key="1">
    <citation type="submission" date="2020-11" db="EMBL/GenBank/DDBJ databases">
        <authorList>
            <consortium name="DOE Joint Genome Institute"/>
            <person name="Ahrendt S."/>
            <person name="Riley R."/>
            <person name="Andreopoulos W."/>
            <person name="LaButti K."/>
            <person name="Pangilinan J."/>
            <person name="Ruiz-duenas F.J."/>
            <person name="Barrasa J.M."/>
            <person name="Sanchez-Garcia M."/>
            <person name="Camarero S."/>
            <person name="Miyauchi S."/>
            <person name="Serrano A."/>
            <person name="Linde D."/>
            <person name="Babiker R."/>
            <person name="Drula E."/>
            <person name="Ayuso-Fernandez I."/>
            <person name="Pacheco R."/>
            <person name="Padilla G."/>
            <person name="Ferreira P."/>
            <person name="Barriuso J."/>
            <person name="Kellner H."/>
            <person name="Castanera R."/>
            <person name="Alfaro M."/>
            <person name="Ramirez L."/>
            <person name="Pisabarro A.G."/>
            <person name="Kuo A."/>
            <person name="Tritt A."/>
            <person name="Lipzen A."/>
            <person name="He G."/>
            <person name="Yan M."/>
            <person name="Ng V."/>
            <person name="Cullen D."/>
            <person name="Martin F."/>
            <person name="Rosso M.-N."/>
            <person name="Henrissat B."/>
            <person name="Hibbett D."/>
            <person name="Martinez A.T."/>
            <person name="Grigoriev I.V."/>
        </authorList>
    </citation>
    <scope>NUCLEOTIDE SEQUENCE</scope>
    <source>
        <strain evidence="1">AH 44721</strain>
    </source>
</reference>
<proteinExistence type="predicted"/>
<protein>
    <submittedName>
        <fullName evidence="1">Uncharacterized protein</fullName>
    </submittedName>
</protein>
<dbReference type="OrthoDB" id="3188871at2759"/>
<accession>A0A9P5NT87</accession>
<comment type="caution">
    <text evidence="1">The sequence shown here is derived from an EMBL/GenBank/DDBJ whole genome shotgun (WGS) entry which is preliminary data.</text>
</comment>
<dbReference type="EMBL" id="JADNYJ010000025">
    <property type="protein sequence ID" value="KAF8904681.1"/>
    <property type="molecule type" value="Genomic_DNA"/>
</dbReference>
<sequence>MSTAMMLPNLSRWTMNHLTAIFNATNQADFNGAIDAFLSHKAKLTLNGANVSRAEFIKQFQTEKFDEAGAEVTFNDAVQVAKDAQNPTAAGCVGLFYNATIAENITVQDAAVTNQYSGSLNVVIEQDPDVPQPTSSPMRGYSDCRRVTALNQVSTEVPATTQSA</sequence>
<evidence type="ECO:0000313" key="1">
    <source>
        <dbReference type="EMBL" id="KAF8904681.1"/>
    </source>
</evidence>
<dbReference type="Proteomes" id="UP000724874">
    <property type="component" value="Unassembled WGS sequence"/>
</dbReference>
<dbReference type="AlphaFoldDB" id="A0A9P5NT87"/>
<evidence type="ECO:0000313" key="2">
    <source>
        <dbReference type="Proteomes" id="UP000724874"/>
    </source>
</evidence>
<name>A0A9P5NT87_GYMJU</name>
<keyword evidence="2" id="KW-1185">Reference proteome</keyword>
<gene>
    <name evidence="1" type="ORF">CPB84DRAFT_1745713</name>
</gene>
<organism evidence="1 2">
    <name type="scientific">Gymnopilus junonius</name>
    <name type="common">Spectacular rustgill mushroom</name>
    <name type="synonym">Gymnopilus spectabilis subsp. junonius</name>
    <dbReference type="NCBI Taxonomy" id="109634"/>
    <lineage>
        <taxon>Eukaryota</taxon>
        <taxon>Fungi</taxon>
        <taxon>Dikarya</taxon>
        <taxon>Basidiomycota</taxon>
        <taxon>Agaricomycotina</taxon>
        <taxon>Agaricomycetes</taxon>
        <taxon>Agaricomycetidae</taxon>
        <taxon>Agaricales</taxon>
        <taxon>Agaricineae</taxon>
        <taxon>Hymenogastraceae</taxon>
        <taxon>Gymnopilus</taxon>
    </lineage>
</organism>